<dbReference type="AlphaFoldDB" id="A0A8H3TR69"/>
<evidence type="ECO:0000313" key="2">
    <source>
        <dbReference type="EMBL" id="GHJ85727.1"/>
    </source>
</evidence>
<protein>
    <recommendedName>
        <fullName evidence="4">Oxidoreductase-like domain-containing protein</fullName>
    </recommendedName>
</protein>
<accession>A0A8H3TR69</accession>
<evidence type="ECO:0008006" key="4">
    <source>
        <dbReference type="Google" id="ProtNLM"/>
    </source>
</evidence>
<name>A0A8H3TR69_9TREE</name>
<feature type="region of interest" description="Disordered" evidence="1">
    <location>
        <begin position="1"/>
        <end position="26"/>
    </location>
</feature>
<evidence type="ECO:0000313" key="3">
    <source>
        <dbReference type="Proteomes" id="UP000620104"/>
    </source>
</evidence>
<dbReference type="OrthoDB" id="432685at2759"/>
<evidence type="ECO:0000256" key="1">
    <source>
        <dbReference type="SAM" id="MobiDB-lite"/>
    </source>
</evidence>
<comment type="caution">
    <text evidence="2">The sequence shown here is derived from an EMBL/GenBank/DDBJ whole genome shotgun (WGS) entry which is preliminary data.</text>
</comment>
<keyword evidence="3" id="KW-1185">Reference proteome</keyword>
<proteinExistence type="predicted"/>
<dbReference type="EMBL" id="BLZA01000013">
    <property type="protein sequence ID" value="GHJ85727.1"/>
    <property type="molecule type" value="Genomic_DNA"/>
</dbReference>
<gene>
    <name evidence="2" type="ORF">NliqN6_2129</name>
</gene>
<organism evidence="2 3">
    <name type="scientific">Naganishia liquefaciens</name>
    <dbReference type="NCBI Taxonomy" id="104408"/>
    <lineage>
        <taxon>Eukaryota</taxon>
        <taxon>Fungi</taxon>
        <taxon>Dikarya</taxon>
        <taxon>Basidiomycota</taxon>
        <taxon>Agaricomycotina</taxon>
        <taxon>Tremellomycetes</taxon>
        <taxon>Filobasidiales</taxon>
        <taxon>Filobasidiaceae</taxon>
        <taxon>Naganishia</taxon>
    </lineage>
</organism>
<dbReference type="Proteomes" id="UP000620104">
    <property type="component" value="Unassembled WGS sequence"/>
</dbReference>
<sequence length="126" mass="14274">MFKMPGLNCKPQKTEQSEPTSETRATTMSRCEISYEFDPKDHSPTYASLLKARIAIGRRQELERAARSDEPPNDEELTECCGSRCKPCVKELFYEKVDVWSECEAIRDHIAASRQASCTPPAAEAW</sequence>
<reference evidence="2" key="1">
    <citation type="submission" date="2020-07" db="EMBL/GenBank/DDBJ databases">
        <title>Draft Genome Sequence of a Deep-Sea Yeast, Naganishia (Cryptococcus) liquefaciens strain N6.</title>
        <authorList>
            <person name="Han Y.W."/>
            <person name="Kajitani R."/>
            <person name="Morimoto H."/>
            <person name="Parhat M."/>
            <person name="Tsubouchi H."/>
            <person name="Bakenova O."/>
            <person name="Ogata M."/>
            <person name="Argunhan B."/>
            <person name="Aoki R."/>
            <person name="Kajiwara S."/>
            <person name="Itoh T."/>
            <person name="Iwasaki H."/>
        </authorList>
    </citation>
    <scope>NUCLEOTIDE SEQUENCE</scope>
    <source>
        <strain evidence="2">N6</strain>
    </source>
</reference>
<feature type="compositionally biased region" description="Polar residues" evidence="1">
    <location>
        <begin position="17"/>
        <end position="26"/>
    </location>
</feature>